<gene>
    <name evidence="6" type="ORF">CSQ86_03650</name>
</gene>
<dbReference type="InterPro" id="IPR010982">
    <property type="entry name" value="Lambda_DNA-bd_dom_sf"/>
</dbReference>
<sequence>MVTMQDVAKRAGVSKATVSYVLSNSPLITEKTAAKVRKAMDELGYSVNHMARSLSTSRTDTICIVSPALQGNGFSLSMGAYLYALSAAAHDMGYDSLLLTNDSPQALSSAIDARKFDGVILLEVRDDDPRVKVLQKTQFPGVLLGKPKELGGLDYVDSNFEGAASQLVDVLADAGHREVLLVGWPRHTYDSGLNFALRFRDAAILRARERGMDLHMVYSDNEVLGSDLAVKQALLAFPDATAMIIHNDAALVSAQQVFKDLDVEVPDDISVVTLAPDQMATGMRMPFTSMSINLNEVAKHAVEVLDRRIRGRAAEEQCILVDAQRIDAGSVDAPESNE</sequence>
<reference evidence="7" key="1">
    <citation type="submission" date="2017-10" db="EMBL/GenBank/DDBJ databases">
        <title>Draft genome sequences of strains TRE 1, TRE 9, TRE H and TRI 7, isolated from tamarins, belonging to four potential novel Bifidobacterium species.</title>
        <authorList>
            <person name="Mattarelli P."/>
            <person name="Modesto M."/>
            <person name="Puglisi E."/>
            <person name="Morelli L."/>
            <person name="Bonetti A."/>
            <person name="Spezio C."/>
            <person name="Sandri C."/>
        </authorList>
    </citation>
    <scope>NUCLEOTIDE SEQUENCE [LARGE SCALE GENOMIC DNA]</scope>
    <source>
        <strain evidence="7">TREH</strain>
    </source>
</reference>
<accession>A0A2M9HJM1</accession>
<dbReference type="Proteomes" id="UP000229239">
    <property type="component" value="Unassembled WGS sequence"/>
</dbReference>
<keyword evidence="7" id="KW-1185">Reference proteome</keyword>
<feature type="domain" description="HTH lacI-type" evidence="4">
    <location>
        <begin position="2"/>
        <end position="56"/>
    </location>
</feature>
<dbReference type="CDD" id="cd06267">
    <property type="entry name" value="PBP1_LacI_sugar_binding-like"/>
    <property type="match status" value="1"/>
</dbReference>
<dbReference type="InterPro" id="IPR000843">
    <property type="entry name" value="HTH_LacI"/>
</dbReference>
<dbReference type="PROSITE" id="PS00356">
    <property type="entry name" value="HTH_LACI_1"/>
    <property type="match status" value="1"/>
</dbReference>
<keyword evidence="2" id="KW-0238">DNA-binding</keyword>
<dbReference type="RefSeq" id="WP_100493786.1">
    <property type="nucleotide sequence ID" value="NZ_JAFEJV010000028.1"/>
</dbReference>
<protein>
    <submittedName>
        <fullName evidence="6">LacI family transcriptional regulator</fullName>
    </submittedName>
</protein>
<dbReference type="GO" id="GO:0000976">
    <property type="term" value="F:transcription cis-regulatory region binding"/>
    <property type="evidence" value="ECO:0007669"/>
    <property type="project" value="TreeGrafter"/>
</dbReference>
<evidence type="ECO:0000256" key="2">
    <source>
        <dbReference type="ARBA" id="ARBA00023125"/>
    </source>
</evidence>
<keyword evidence="3" id="KW-0804">Transcription</keyword>
<dbReference type="EMBL" id="PEBJ01000002">
    <property type="protein sequence ID" value="PJM77019.1"/>
    <property type="molecule type" value="Genomic_DNA"/>
</dbReference>
<evidence type="ECO:0000259" key="4">
    <source>
        <dbReference type="PROSITE" id="PS50932"/>
    </source>
</evidence>
<dbReference type="SMART" id="SM00354">
    <property type="entry name" value="HTH_LACI"/>
    <property type="match status" value="1"/>
</dbReference>
<dbReference type="Pfam" id="PF13377">
    <property type="entry name" value="Peripla_BP_3"/>
    <property type="match status" value="1"/>
</dbReference>
<dbReference type="InterPro" id="IPR046335">
    <property type="entry name" value="LacI/GalR-like_sensor"/>
</dbReference>
<dbReference type="GO" id="GO:0003700">
    <property type="term" value="F:DNA-binding transcription factor activity"/>
    <property type="evidence" value="ECO:0007669"/>
    <property type="project" value="TreeGrafter"/>
</dbReference>
<evidence type="ECO:0000259" key="5">
    <source>
        <dbReference type="PROSITE" id="PS50943"/>
    </source>
</evidence>
<evidence type="ECO:0000313" key="6">
    <source>
        <dbReference type="EMBL" id="PJM77019.1"/>
    </source>
</evidence>
<dbReference type="SUPFAM" id="SSF47413">
    <property type="entry name" value="lambda repressor-like DNA-binding domains"/>
    <property type="match status" value="1"/>
</dbReference>
<evidence type="ECO:0000256" key="3">
    <source>
        <dbReference type="ARBA" id="ARBA00023163"/>
    </source>
</evidence>
<evidence type="ECO:0000256" key="1">
    <source>
        <dbReference type="ARBA" id="ARBA00023015"/>
    </source>
</evidence>
<evidence type="ECO:0000313" key="7">
    <source>
        <dbReference type="Proteomes" id="UP000229239"/>
    </source>
</evidence>
<dbReference type="Pfam" id="PF00356">
    <property type="entry name" value="LacI"/>
    <property type="match status" value="1"/>
</dbReference>
<dbReference type="SUPFAM" id="SSF53822">
    <property type="entry name" value="Periplasmic binding protein-like I"/>
    <property type="match status" value="1"/>
</dbReference>
<keyword evidence="1" id="KW-0805">Transcription regulation</keyword>
<dbReference type="AlphaFoldDB" id="A0A2M9HJM1"/>
<dbReference type="PROSITE" id="PS50932">
    <property type="entry name" value="HTH_LACI_2"/>
    <property type="match status" value="1"/>
</dbReference>
<feature type="domain" description="HTH cro/C1-type" evidence="5">
    <location>
        <begin position="3"/>
        <end position="46"/>
    </location>
</feature>
<dbReference type="Gene3D" id="3.40.50.2300">
    <property type="match status" value="2"/>
</dbReference>
<dbReference type="PANTHER" id="PTHR30146:SF109">
    <property type="entry name" value="HTH-TYPE TRANSCRIPTIONAL REGULATOR GALS"/>
    <property type="match status" value="1"/>
</dbReference>
<dbReference type="CDD" id="cd01392">
    <property type="entry name" value="HTH_LacI"/>
    <property type="match status" value="1"/>
</dbReference>
<dbReference type="InterPro" id="IPR028082">
    <property type="entry name" value="Peripla_BP_I"/>
</dbReference>
<proteinExistence type="predicted"/>
<dbReference type="PANTHER" id="PTHR30146">
    <property type="entry name" value="LACI-RELATED TRANSCRIPTIONAL REPRESSOR"/>
    <property type="match status" value="1"/>
</dbReference>
<dbReference type="InterPro" id="IPR001387">
    <property type="entry name" value="Cro/C1-type_HTH"/>
</dbReference>
<dbReference type="OrthoDB" id="252678at2"/>
<dbReference type="PROSITE" id="PS50943">
    <property type="entry name" value="HTH_CROC1"/>
    <property type="match status" value="1"/>
</dbReference>
<organism evidence="6 7">
    <name type="scientific">Bifidobacterium felsineum</name>
    <dbReference type="NCBI Taxonomy" id="2045440"/>
    <lineage>
        <taxon>Bacteria</taxon>
        <taxon>Bacillati</taxon>
        <taxon>Actinomycetota</taxon>
        <taxon>Actinomycetes</taxon>
        <taxon>Bifidobacteriales</taxon>
        <taxon>Bifidobacteriaceae</taxon>
        <taxon>Bifidobacterium</taxon>
    </lineage>
</organism>
<comment type="caution">
    <text evidence="6">The sequence shown here is derived from an EMBL/GenBank/DDBJ whole genome shotgun (WGS) entry which is preliminary data.</text>
</comment>
<name>A0A2M9HJM1_9BIFI</name>
<dbReference type="Gene3D" id="1.10.260.40">
    <property type="entry name" value="lambda repressor-like DNA-binding domains"/>
    <property type="match status" value="1"/>
</dbReference>